<keyword evidence="3" id="KW-1185">Reference proteome</keyword>
<dbReference type="EMBL" id="LR699119">
    <property type="protein sequence ID" value="VVC76518.1"/>
    <property type="molecule type" value="Genomic_DNA"/>
</dbReference>
<sequence length="428" mass="46642">MWPILKSIKTFFKSRLNSWQKALTVLGCMTGAVLSIGLIAGGIAAIPFTGGASLMPAWLGMIFFIVLVTGSFGSAGKYIGMSIDTLISNEKPTNEKIATVAGCLVGLIVSVLAIPLHSFGVGFIAEHAAVAAWEVILPFIPLTIGAFGSACSYIGRSIDALTNNKTIFDLFRKYSRAAQKQREQMPLMSSSGQAVRASLSVKCDDAPGFRNPAGMEQSPANLAVPAEGMKRCRSAPCLSLFNPQWSRRSTESMQSRFTQCDEGIKKYLDMSKVTDSHLGFFARHFDRDRGKARAQAYLSLLNNAKTAFEQGVIAYALLAAHDGKTLKNIVCAQMGFHSLREARNKLGWYIRQSLASRAELRLLENEVISRIVKYTNDKKSYASGCYDDALEILETLARSAACASNRMQFTQSGNDMPDLKAEIRSIAV</sequence>
<evidence type="ECO:0000313" key="2">
    <source>
        <dbReference type="EMBL" id="VVC76518.1"/>
    </source>
</evidence>
<dbReference type="RefSeq" id="WP_148339833.1">
    <property type="nucleotide sequence ID" value="NZ_LR699119.1"/>
</dbReference>
<feature type="transmembrane region" description="Helical" evidence="1">
    <location>
        <begin position="21"/>
        <end position="46"/>
    </location>
</feature>
<keyword evidence="1" id="KW-0472">Membrane</keyword>
<protein>
    <submittedName>
        <fullName evidence="2">Uncharacterized protein</fullName>
    </submittedName>
</protein>
<reference evidence="2 3" key="1">
    <citation type="submission" date="2019-08" db="EMBL/GenBank/DDBJ databases">
        <authorList>
            <person name="Guy L."/>
        </authorList>
    </citation>
    <scope>NUCLEOTIDE SEQUENCE [LARGE SCALE GENOMIC DNA]</scope>
    <source>
        <strain evidence="2 3">SGT-108</strain>
    </source>
</reference>
<evidence type="ECO:0000313" key="3">
    <source>
        <dbReference type="Proteomes" id="UP000324194"/>
    </source>
</evidence>
<dbReference type="Proteomes" id="UP000324194">
    <property type="component" value="Chromosome 1"/>
</dbReference>
<feature type="transmembrane region" description="Helical" evidence="1">
    <location>
        <begin position="136"/>
        <end position="155"/>
    </location>
</feature>
<keyword evidence="1" id="KW-0812">Transmembrane</keyword>
<feature type="transmembrane region" description="Helical" evidence="1">
    <location>
        <begin position="58"/>
        <end position="76"/>
    </location>
</feature>
<evidence type="ECO:0000256" key="1">
    <source>
        <dbReference type="SAM" id="Phobius"/>
    </source>
</evidence>
<accession>A0A5E4PJ81</accession>
<keyword evidence="1" id="KW-1133">Transmembrane helix</keyword>
<feature type="transmembrane region" description="Helical" evidence="1">
    <location>
        <begin position="97"/>
        <end position="116"/>
    </location>
</feature>
<gene>
    <name evidence="2" type="ORF">AQUSIP_18310</name>
</gene>
<dbReference type="KEGG" id="asip:AQUSIP_18310"/>
<dbReference type="AlphaFoldDB" id="A0A5E4PJ81"/>
<name>A0A5E4PJ81_9COXI</name>
<dbReference type="OrthoDB" id="5649614at2"/>
<proteinExistence type="predicted"/>
<organism evidence="2 3">
    <name type="scientific">Aquicella siphonis</name>
    <dbReference type="NCBI Taxonomy" id="254247"/>
    <lineage>
        <taxon>Bacteria</taxon>
        <taxon>Pseudomonadati</taxon>
        <taxon>Pseudomonadota</taxon>
        <taxon>Gammaproteobacteria</taxon>
        <taxon>Legionellales</taxon>
        <taxon>Coxiellaceae</taxon>
        <taxon>Aquicella</taxon>
    </lineage>
</organism>